<dbReference type="UniPathway" id="UPA00148"/>
<evidence type="ECO:0000256" key="3">
    <source>
        <dbReference type="ARBA" id="ARBA00023002"/>
    </source>
</evidence>
<dbReference type="SUPFAM" id="SSF51735">
    <property type="entry name" value="NAD(P)-binding Rossmann-fold domains"/>
    <property type="match status" value="1"/>
</dbReference>
<dbReference type="Pfam" id="PF02571">
    <property type="entry name" value="CbiJ"/>
    <property type="match status" value="1"/>
</dbReference>
<dbReference type="EC" id="1.3.1.106" evidence="4"/>
<comment type="caution">
    <text evidence="4">The sequence shown here is derived from an EMBL/GenBank/DDBJ whole genome shotgun (WGS) entry which is preliminary data.</text>
</comment>
<dbReference type="PANTHER" id="PTHR36925">
    <property type="entry name" value="COBALT-PRECORRIN-6A REDUCTASE"/>
    <property type="match status" value="1"/>
</dbReference>
<sequence>MKVLLLGGTGEARELAQTLASSGVHVVSSLAGRTADARLPVGAVRQGGFGGAAGLARWLHDNPVDAVVDATHPFAATMTEHAVAAAREVGVPLLVLRRPGWPPGGRWHWADTGGAAAELLPTLGSRAFLTIGRQGLHAFEHSGVWMLARCVDPPEPRPTWCTLILARGPYDVDGELTVMRDHRIDVLVTKDSGGPQTAAKLTAAALLGIPVVVMRRPSLPVGVDVVESVDRVVEWVEARR</sequence>
<dbReference type="RefSeq" id="WP_131358305.1">
    <property type="nucleotide sequence ID" value="NZ_SJKB01000006.1"/>
</dbReference>
<dbReference type="OrthoDB" id="5183775at2"/>
<dbReference type="GO" id="GO:0016994">
    <property type="term" value="F:precorrin-6A reductase activity"/>
    <property type="evidence" value="ECO:0007669"/>
    <property type="project" value="InterPro"/>
</dbReference>
<keyword evidence="2" id="KW-0169">Cobalamin biosynthesis</keyword>
<reference evidence="4 5" key="1">
    <citation type="submission" date="2019-02" db="EMBL/GenBank/DDBJ databases">
        <title>Kribbella capetownensis sp. nov. and Kribbella speibonae sp. nov., isolated from soil.</title>
        <authorList>
            <person name="Curtis S.M."/>
            <person name="Norton I."/>
            <person name="Everest G.J."/>
            <person name="Meyers P.R."/>
        </authorList>
    </citation>
    <scope>NUCLEOTIDE SEQUENCE [LARGE SCALE GENOMIC DNA]</scope>
    <source>
        <strain evidence="4 5">NRRL B-24813</strain>
    </source>
</reference>
<keyword evidence="5" id="KW-1185">Reference proteome</keyword>
<keyword evidence="3 4" id="KW-0560">Oxidoreductase</keyword>
<protein>
    <submittedName>
        <fullName evidence="4">Cobalt-precorrin-6A reductase</fullName>
        <ecNumber evidence="4">1.3.1.106</ecNumber>
    </submittedName>
</protein>
<dbReference type="AlphaFoldDB" id="A0A4R0KLR7"/>
<evidence type="ECO:0000256" key="2">
    <source>
        <dbReference type="ARBA" id="ARBA00022573"/>
    </source>
</evidence>
<dbReference type="InterPro" id="IPR003723">
    <property type="entry name" value="Precorrin-6x_reduct"/>
</dbReference>
<evidence type="ECO:0000313" key="4">
    <source>
        <dbReference type="EMBL" id="TCC60174.1"/>
    </source>
</evidence>
<dbReference type="Proteomes" id="UP000291144">
    <property type="component" value="Unassembled WGS sequence"/>
</dbReference>
<dbReference type="GO" id="GO:0009236">
    <property type="term" value="P:cobalamin biosynthetic process"/>
    <property type="evidence" value="ECO:0007669"/>
    <property type="project" value="UniProtKB-UniPathway"/>
</dbReference>
<accession>A0A4R0KLR7</accession>
<dbReference type="PANTHER" id="PTHR36925:SF1">
    <property type="entry name" value="COBALT-PRECORRIN-6A REDUCTASE"/>
    <property type="match status" value="1"/>
</dbReference>
<dbReference type="NCBIfam" id="NF005968">
    <property type="entry name" value="PRK08057.1-2"/>
    <property type="match status" value="1"/>
</dbReference>
<proteinExistence type="predicted"/>
<dbReference type="PROSITE" id="PS51014">
    <property type="entry name" value="COBK_CBIJ"/>
    <property type="match status" value="1"/>
</dbReference>
<comment type="pathway">
    <text evidence="1">Cofactor biosynthesis; adenosylcobalamin biosynthesis.</text>
</comment>
<evidence type="ECO:0000313" key="5">
    <source>
        <dbReference type="Proteomes" id="UP000291144"/>
    </source>
</evidence>
<organism evidence="4 5">
    <name type="scientific">Kribbella pittospori</name>
    <dbReference type="NCBI Taxonomy" id="722689"/>
    <lineage>
        <taxon>Bacteria</taxon>
        <taxon>Bacillati</taxon>
        <taxon>Actinomycetota</taxon>
        <taxon>Actinomycetes</taxon>
        <taxon>Propionibacteriales</taxon>
        <taxon>Kribbellaceae</taxon>
        <taxon>Kribbella</taxon>
    </lineage>
</organism>
<gene>
    <name evidence="4" type="ORF">E0H73_19600</name>
</gene>
<name>A0A4R0KLR7_9ACTN</name>
<evidence type="ECO:0000256" key="1">
    <source>
        <dbReference type="ARBA" id="ARBA00004953"/>
    </source>
</evidence>
<dbReference type="InterPro" id="IPR036291">
    <property type="entry name" value="NAD(P)-bd_dom_sf"/>
</dbReference>
<dbReference type="EMBL" id="SJKB01000006">
    <property type="protein sequence ID" value="TCC60174.1"/>
    <property type="molecule type" value="Genomic_DNA"/>
</dbReference>
<dbReference type="NCBIfam" id="TIGR00715">
    <property type="entry name" value="precor6x_red"/>
    <property type="match status" value="1"/>
</dbReference>